<organism evidence="2 3">
    <name type="scientific">Portunus trituberculatus</name>
    <name type="common">Swimming crab</name>
    <name type="synonym">Neptunus trituberculatus</name>
    <dbReference type="NCBI Taxonomy" id="210409"/>
    <lineage>
        <taxon>Eukaryota</taxon>
        <taxon>Metazoa</taxon>
        <taxon>Ecdysozoa</taxon>
        <taxon>Arthropoda</taxon>
        <taxon>Crustacea</taxon>
        <taxon>Multicrustacea</taxon>
        <taxon>Malacostraca</taxon>
        <taxon>Eumalacostraca</taxon>
        <taxon>Eucarida</taxon>
        <taxon>Decapoda</taxon>
        <taxon>Pleocyemata</taxon>
        <taxon>Brachyura</taxon>
        <taxon>Eubrachyura</taxon>
        <taxon>Portunoidea</taxon>
        <taxon>Portunidae</taxon>
        <taxon>Portuninae</taxon>
        <taxon>Portunus</taxon>
    </lineage>
</organism>
<feature type="region of interest" description="Disordered" evidence="1">
    <location>
        <begin position="1"/>
        <end position="23"/>
    </location>
</feature>
<name>A0A5B7JW71_PORTR</name>
<keyword evidence="3" id="KW-1185">Reference proteome</keyword>
<gene>
    <name evidence="2" type="ORF">E2C01_097823</name>
</gene>
<reference evidence="2 3" key="1">
    <citation type="submission" date="2019-05" db="EMBL/GenBank/DDBJ databases">
        <title>Another draft genome of Portunus trituberculatus and its Hox gene families provides insights of decapod evolution.</title>
        <authorList>
            <person name="Jeong J.-H."/>
            <person name="Song I."/>
            <person name="Kim S."/>
            <person name="Choi T."/>
            <person name="Kim D."/>
            <person name="Ryu S."/>
            <person name="Kim W."/>
        </authorList>
    </citation>
    <scope>NUCLEOTIDE SEQUENCE [LARGE SCALE GENOMIC DNA]</scope>
    <source>
        <tissue evidence="2">Muscle</tissue>
    </source>
</reference>
<proteinExistence type="predicted"/>
<evidence type="ECO:0000313" key="2">
    <source>
        <dbReference type="EMBL" id="MPD02252.1"/>
    </source>
</evidence>
<evidence type="ECO:0000313" key="3">
    <source>
        <dbReference type="Proteomes" id="UP000324222"/>
    </source>
</evidence>
<dbReference type="EMBL" id="VSRR010130596">
    <property type="protein sequence ID" value="MPD02252.1"/>
    <property type="molecule type" value="Genomic_DNA"/>
</dbReference>
<comment type="caution">
    <text evidence="2">The sequence shown here is derived from an EMBL/GenBank/DDBJ whole genome shotgun (WGS) entry which is preliminary data.</text>
</comment>
<dbReference type="Proteomes" id="UP000324222">
    <property type="component" value="Unassembled WGS sequence"/>
</dbReference>
<accession>A0A5B7JW71</accession>
<dbReference type="AlphaFoldDB" id="A0A5B7JW71"/>
<evidence type="ECO:0000256" key="1">
    <source>
        <dbReference type="SAM" id="MobiDB-lite"/>
    </source>
</evidence>
<sequence length="72" mass="7970">MNDSVEEVEKDSSGGGTEAGKQGIIVREERKGVAWLAGRERNEERVVRILSSYNFYEGQEIPALGDTCLILL</sequence>
<protein>
    <submittedName>
        <fullName evidence="2">Uncharacterized protein</fullName>
    </submittedName>
</protein>